<protein>
    <submittedName>
        <fullName evidence="1">9954_t:CDS:1</fullName>
    </submittedName>
</protein>
<evidence type="ECO:0000313" key="2">
    <source>
        <dbReference type="Proteomes" id="UP000789525"/>
    </source>
</evidence>
<keyword evidence="2" id="KW-1185">Reference proteome</keyword>
<gene>
    <name evidence="1" type="ORF">ACOLOM_LOCUS2104</name>
</gene>
<sequence length="324" mass="34653">MTEISTILPPITDTAGHHGYPGNHVSGEVSPGGRRLTVQELLVEPVRSSEGRYSPSVIGSSRAPSPTKLTGSTILQHGGHTTSPLQGGLNRYSQSPPTLPLPIPPQLMRIPPVHQSPQKPGMEIDSYKLLPTPLTSPTPVPIIPVSSVKPLHQYSPPPTTPSPTSSVSSPLQLEDQSSYMNTIATTNMVMPLSLSERRERNKVASAKYRAKKHKQNQEMNVQINELNAENNVLRRQNEELKAENGELKELVDKLKSKLVEGKILKRLGRGGAKLTAAAAVNGTAIGTTTEGLTALTTIRKGAARRSGFGGHAKGTGPSPKNAKK</sequence>
<dbReference type="Proteomes" id="UP000789525">
    <property type="component" value="Unassembled WGS sequence"/>
</dbReference>
<dbReference type="EMBL" id="CAJVPT010002603">
    <property type="protein sequence ID" value="CAG8484083.1"/>
    <property type="molecule type" value="Genomic_DNA"/>
</dbReference>
<evidence type="ECO:0000313" key="1">
    <source>
        <dbReference type="EMBL" id="CAG8484083.1"/>
    </source>
</evidence>
<comment type="caution">
    <text evidence="1">The sequence shown here is derived from an EMBL/GenBank/DDBJ whole genome shotgun (WGS) entry which is preliminary data.</text>
</comment>
<organism evidence="1 2">
    <name type="scientific">Acaulospora colombiana</name>
    <dbReference type="NCBI Taxonomy" id="27376"/>
    <lineage>
        <taxon>Eukaryota</taxon>
        <taxon>Fungi</taxon>
        <taxon>Fungi incertae sedis</taxon>
        <taxon>Mucoromycota</taxon>
        <taxon>Glomeromycotina</taxon>
        <taxon>Glomeromycetes</taxon>
        <taxon>Diversisporales</taxon>
        <taxon>Acaulosporaceae</taxon>
        <taxon>Acaulospora</taxon>
    </lineage>
</organism>
<proteinExistence type="predicted"/>
<name>A0ACA9KNF5_9GLOM</name>
<accession>A0ACA9KNF5</accession>
<reference evidence="1" key="1">
    <citation type="submission" date="2021-06" db="EMBL/GenBank/DDBJ databases">
        <authorList>
            <person name="Kallberg Y."/>
            <person name="Tangrot J."/>
            <person name="Rosling A."/>
        </authorList>
    </citation>
    <scope>NUCLEOTIDE SEQUENCE</scope>
    <source>
        <strain evidence="1">CL356</strain>
    </source>
</reference>